<sequence>MEDDESERDGRNSDADSDCVDTLCADKHTAGGFDADSTLDDLLLRFCYFLATEEYEDGIPRSTLLVYFSRILGISADGSTFERSVHYTPKLSGLIYCIRLILLESTLPRFAHSHIGWEARPRHGQLNTLNRIRQEKMCLGSQAPMGELLSLRNYGRALTRSDGPSFRVDWSEDGQEVSWDDFRLSMAQFRQIGYSALESAASSCNRLMYGWQPRCDLEKIRDRLSNNAEGYSFVSDPANGLLEAYLELSRRACLATADGLMTDSSWDKDAVRRYLTMCDVLRQEIMELVHLKGGQAPRGPELFSVEHRNGPSTLRGVCVYLARMIIKCRHQKSRRATNNEFQVVRFLPPEPSRIVYQYLVYIRPFACMLYRACFGLDVDSSLLFSSPARPKEPWKTPVLSKALQRRTERILGHPIGVQAYRQLSIAITEKHIKHISKPFNRHDDRTKEADINVAFA</sequence>
<evidence type="ECO:0000313" key="2">
    <source>
        <dbReference type="Proteomes" id="UP000244855"/>
    </source>
</evidence>
<reference evidence="1 2" key="1">
    <citation type="journal article" date="2018" name="Sci. Rep.">
        <title>Comparative genomics provides insights into the lifestyle and reveals functional heterogeneity of dark septate endophytic fungi.</title>
        <authorList>
            <person name="Knapp D.G."/>
            <person name="Nemeth J.B."/>
            <person name="Barry K."/>
            <person name="Hainaut M."/>
            <person name="Henrissat B."/>
            <person name="Johnson J."/>
            <person name="Kuo A."/>
            <person name="Lim J.H.P."/>
            <person name="Lipzen A."/>
            <person name="Nolan M."/>
            <person name="Ohm R.A."/>
            <person name="Tamas L."/>
            <person name="Grigoriev I.V."/>
            <person name="Spatafora J.W."/>
            <person name="Nagy L.G."/>
            <person name="Kovacs G.M."/>
        </authorList>
    </citation>
    <scope>NUCLEOTIDE SEQUENCE [LARGE SCALE GENOMIC DNA]</scope>
    <source>
        <strain evidence="1 2">DSE2036</strain>
    </source>
</reference>
<keyword evidence="2" id="KW-1185">Reference proteome</keyword>
<name>A0A2V1D000_9PLEO</name>
<dbReference type="Proteomes" id="UP000244855">
    <property type="component" value="Unassembled WGS sequence"/>
</dbReference>
<gene>
    <name evidence="1" type="ORF">DM02DRAFT_664653</name>
</gene>
<proteinExistence type="predicted"/>
<protein>
    <submittedName>
        <fullName evidence="1">Uncharacterized protein</fullName>
    </submittedName>
</protein>
<organism evidence="1 2">
    <name type="scientific">Periconia macrospinosa</name>
    <dbReference type="NCBI Taxonomy" id="97972"/>
    <lineage>
        <taxon>Eukaryota</taxon>
        <taxon>Fungi</taxon>
        <taxon>Dikarya</taxon>
        <taxon>Ascomycota</taxon>
        <taxon>Pezizomycotina</taxon>
        <taxon>Dothideomycetes</taxon>
        <taxon>Pleosporomycetidae</taxon>
        <taxon>Pleosporales</taxon>
        <taxon>Massarineae</taxon>
        <taxon>Periconiaceae</taxon>
        <taxon>Periconia</taxon>
    </lineage>
</organism>
<dbReference type="OrthoDB" id="3794557at2759"/>
<evidence type="ECO:0000313" key="1">
    <source>
        <dbReference type="EMBL" id="PVH90803.1"/>
    </source>
</evidence>
<dbReference type="EMBL" id="KZ806091">
    <property type="protein sequence ID" value="PVH90803.1"/>
    <property type="molecule type" value="Genomic_DNA"/>
</dbReference>
<dbReference type="AlphaFoldDB" id="A0A2V1D000"/>
<dbReference type="STRING" id="97972.A0A2V1D000"/>
<accession>A0A2V1D000</accession>